<dbReference type="Proteomes" id="UP000191110">
    <property type="component" value="Unassembled WGS sequence"/>
</dbReference>
<name>A0A1T2L6G6_9GAMM</name>
<evidence type="ECO:0000256" key="4">
    <source>
        <dbReference type="ARBA" id="ARBA00023014"/>
    </source>
</evidence>
<dbReference type="InterPro" id="IPR036922">
    <property type="entry name" value="Rieske_2Fe-2S_sf"/>
</dbReference>
<evidence type="ECO:0000313" key="6">
    <source>
        <dbReference type="EMBL" id="OOZ40683.1"/>
    </source>
</evidence>
<dbReference type="Gene3D" id="2.102.10.10">
    <property type="entry name" value="Rieske [2Fe-2S] iron-sulphur domain"/>
    <property type="match status" value="1"/>
</dbReference>
<evidence type="ECO:0000256" key="3">
    <source>
        <dbReference type="ARBA" id="ARBA00023004"/>
    </source>
</evidence>
<gene>
    <name evidence="6" type="ORF">BOW53_06635</name>
</gene>
<evidence type="ECO:0000256" key="2">
    <source>
        <dbReference type="ARBA" id="ARBA00022723"/>
    </source>
</evidence>
<feature type="domain" description="Rieske" evidence="5">
    <location>
        <begin position="3"/>
        <end position="101"/>
    </location>
</feature>
<keyword evidence="4" id="KW-0411">Iron-sulfur</keyword>
<dbReference type="PROSITE" id="PS51296">
    <property type="entry name" value="RIESKE"/>
    <property type="match status" value="1"/>
</dbReference>
<dbReference type="RefSeq" id="WP_078483300.1">
    <property type="nucleotide sequence ID" value="NZ_MPRL01000019.1"/>
</dbReference>
<proteinExistence type="predicted"/>
<evidence type="ECO:0000256" key="1">
    <source>
        <dbReference type="ARBA" id="ARBA00022714"/>
    </source>
</evidence>
<dbReference type="EMBL" id="MPRL01000019">
    <property type="protein sequence ID" value="OOZ40683.1"/>
    <property type="molecule type" value="Genomic_DNA"/>
</dbReference>
<evidence type="ECO:0000259" key="5">
    <source>
        <dbReference type="PROSITE" id="PS51296"/>
    </source>
</evidence>
<dbReference type="SUPFAM" id="SSF50022">
    <property type="entry name" value="ISP domain"/>
    <property type="match status" value="1"/>
</dbReference>
<dbReference type="InterPro" id="IPR017941">
    <property type="entry name" value="Rieske_2Fe-2S"/>
</dbReference>
<dbReference type="OrthoDB" id="9800167at2"/>
<reference evidence="6 7" key="1">
    <citation type="submission" date="2016-11" db="EMBL/GenBank/DDBJ databases">
        <title>Mixed transmission modes and dynamic genome evolution in an obligate animal-bacterial symbiosis.</title>
        <authorList>
            <person name="Russell S.L."/>
            <person name="Corbett-Detig R.B."/>
            <person name="Cavanaugh C.M."/>
        </authorList>
    </citation>
    <scope>NUCLEOTIDE SEQUENCE [LARGE SCALE GENOMIC DNA]</scope>
    <source>
        <strain evidence="6">Sveles-Q1</strain>
    </source>
</reference>
<dbReference type="GO" id="GO:0051537">
    <property type="term" value="F:2 iron, 2 sulfur cluster binding"/>
    <property type="evidence" value="ECO:0007669"/>
    <property type="project" value="UniProtKB-KW"/>
</dbReference>
<keyword evidence="7" id="KW-1185">Reference proteome</keyword>
<dbReference type="Pfam" id="PF00355">
    <property type="entry name" value="Rieske"/>
    <property type="match status" value="1"/>
</dbReference>
<keyword evidence="1" id="KW-0001">2Fe-2S</keyword>
<keyword evidence="3" id="KW-0408">Iron</keyword>
<evidence type="ECO:0000313" key="7">
    <source>
        <dbReference type="Proteomes" id="UP000191110"/>
    </source>
</evidence>
<dbReference type="AlphaFoldDB" id="A0A1T2L6G6"/>
<protein>
    <recommendedName>
        <fullName evidence="5">Rieske domain-containing protein</fullName>
    </recommendedName>
</protein>
<comment type="caution">
    <text evidence="6">The sequence shown here is derived from an EMBL/GenBank/DDBJ whole genome shotgun (WGS) entry which is preliminary data.</text>
</comment>
<keyword evidence="2" id="KW-0479">Metal-binding</keyword>
<dbReference type="GO" id="GO:0046872">
    <property type="term" value="F:metal ion binding"/>
    <property type="evidence" value="ECO:0007669"/>
    <property type="project" value="UniProtKB-KW"/>
</dbReference>
<organism evidence="6 7">
    <name type="scientific">Solemya pervernicosa gill symbiont</name>
    <dbReference type="NCBI Taxonomy" id="642797"/>
    <lineage>
        <taxon>Bacteria</taxon>
        <taxon>Pseudomonadati</taxon>
        <taxon>Pseudomonadota</taxon>
        <taxon>Gammaproteobacteria</taxon>
        <taxon>sulfur-oxidizing symbionts</taxon>
    </lineage>
</organism>
<accession>A0A1T2L6G6</accession>
<sequence length="103" mass="11819">MPFHSLEKVEALHDGYQRSFEVNGLQLLLIHQQGRSYLIENRCGHFGVPLDRATLYEQSIECNQHYIRFDLNNGEVLTPNAGQCDPLRIFETVIEDGQIGFTL</sequence>